<accession>A0AAJ6B843</accession>
<gene>
    <name evidence="5" type="ORF">P0Y49_18255</name>
</gene>
<evidence type="ECO:0000256" key="1">
    <source>
        <dbReference type="ARBA" id="ARBA00023015"/>
    </source>
</evidence>
<keyword evidence="2" id="KW-0238">DNA-binding</keyword>
<dbReference type="AlphaFoldDB" id="A0AAJ6B843"/>
<keyword evidence="3" id="KW-0804">Transcription</keyword>
<evidence type="ECO:0000313" key="5">
    <source>
        <dbReference type="EMBL" id="WEK18723.1"/>
    </source>
</evidence>
<evidence type="ECO:0000256" key="3">
    <source>
        <dbReference type="ARBA" id="ARBA00023163"/>
    </source>
</evidence>
<dbReference type="Pfam" id="PF20240">
    <property type="entry name" value="DUF6597"/>
    <property type="match status" value="1"/>
</dbReference>
<feature type="domain" description="HTH araC/xylS-type" evidence="4">
    <location>
        <begin position="170"/>
        <end position="268"/>
    </location>
</feature>
<dbReference type="Proteomes" id="UP001214530">
    <property type="component" value="Chromosome"/>
</dbReference>
<dbReference type="InterPro" id="IPR018060">
    <property type="entry name" value="HTH_AraC"/>
</dbReference>
<dbReference type="InterPro" id="IPR046532">
    <property type="entry name" value="DUF6597"/>
</dbReference>
<reference evidence="5" key="1">
    <citation type="submission" date="2023-03" db="EMBL/GenBank/DDBJ databases">
        <title>Andean soil-derived lignocellulolytic bacterial consortium as a source of novel taxa and putative plastic-active enzymes.</title>
        <authorList>
            <person name="Diaz-Garcia L."/>
            <person name="Chuvochina M."/>
            <person name="Feuerriegel G."/>
            <person name="Bunk B."/>
            <person name="Sproer C."/>
            <person name="Streit W.R."/>
            <person name="Rodriguez L.M."/>
            <person name="Overmann J."/>
            <person name="Jimenez D.J."/>
        </authorList>
    </citation>
    <scope>NUCLEOTIDE SEQUENCE</scope>
    <source>
        <strain evidence="5">MAG 3858</strain>
    </source>
</reference>
<proteinExistence type="predicted"/>
<organism evidence="5 6">
    <name type="scientific">Candidatus Pedobacter colombiensis</name>
    <dbReference type="NCBI Taxonomy" id="3121371"/>
    <lineage>
        <taxon>Bacteria</taxon>
        <taxon>Pseudomonadati</taxon>
        <taxon>Bacteroidota</taxon>
        <taxon>Sphingobacteriia</taxon>
        <taxon>Sphingobacteriales</taxon>
        <taxon>Sphingobacteriaceae</taxon>
        <taxon>Pedobacter</taxon>
    </lineage>
</organism>
<dbReference type="SMART" id="SM00342">
    <property type="entry name" value="HTH_ARAC"/>
    <property type="match status" value="1"/>
</dbReference>
<evidence type="ECO:0000313" key="6">
    <source>
        <dbReference type="Proteomes" id="UP001214530"/>
    </source>
</evidence>
<keyword evidence="1" id="KW-0805">Transcription regulation</keyword>
<dbReference type="PROSITE" id="PS01124">
    <property type="entry name" value="HTH_ARAC_FAMILY_2"/>
    <property type="match status" value="1"/>
</dbReference>
<sequence>MNTPASVVKKVAPAKSLQPFISEYVFRTLMVFRSQPIVKSMPLRVTGSIDFFLGDSFETIDYKSKKVIPFARCTIRGPRTHKMYQIAINGRFVSFTIKFKPSGLYRLMGMPANLFCNQAIDGQLIKPALFQEITEQLMACKNINECIYIIEPYLQLMLGQHKIYPSIAIDQMTDLIFKNKAPANIAGFLAKICLSARQLERNFVKEVGTTPKLYCNMVRFENLLHDKINFPDKNWTALAYDFNYYDQMHLIKSFQRFLGINPGDFAATNFAL</sequence>
<dbReference type="EMBL" id="CP119313">
    <property type="protein sequence ID" value="WEK18723.1"/>
    <property type="molecule type" value="Genomic_DNA"/>
</dbReference>
<protein>
    <submittedName>
        <fullName evidence="5">Helix-turn-helix domain-containing protein</fullName>
    </submittedName>
</protein>
<evidence type="ECO:0000256" key="2">
    <source>
        <dbReference type="ARBA" id="ARBA00023125"/>
    </source>
</evidence>
<name>A0AAJ6B843_9SPHI</name>
<dbReference type="GO" id="GO:0043565">
    <property type="term" value="F:sequence-specific DNA binding"/>
    <property type="evidence" value="ECO:0007669"/>
    <property type="project" value="InterPro"/>
</dbReference>
<dbReference type="PANTHER" id="PTHR46796">
    <property type="entry name" value="HTH-TYPE TRANSCRIPTIONAL ACTIVATOR RHAS-RELATED"/>
    <property type="match status" value="1"/>
</dbReference>
<dbReference type="PANTHER" id="PTHR46796:SF13">
    <property type="entry name" value="HTH-TYPE TRANSCRIPTIONAL ACTIVATOR RHAS"/>
    <property type="match status" value="1"/>
</dbReference>
<dbReference type="InterPro" id="IPR050204">
    <property type="entry name" value="AraC_XylS_family_regulators"/>
</dbReference>
<dbReference type="Pfam" id="PF12833">
    <property type="entry name" value="HTH_18"/>
    <property type="match status" value="1"/>
</dbReference>
<evidence type="ECO:0000259" key="4">
    <source>
        <dbReference type="PROSITE" id="PS01124"/>
    </source>
</evidence>
<dbReference type="Gene3D" id="1.10.10.60">
    <property type="entry name" value="Homeodomain-like"/>
    <property type="match status" value="1"/>
</dbReference>
<dbReference type="GO" id="GO:0003700">
    <property type="term" value="F:DNA-binding transcription factor activity"/>
    <property type="evidence" value="ECO:0007669"/>
    <property type="project" value="InterPro"/>
</dbReference>